<evidence type="ECO:0000256" key="1">
    <source>
        <dbReference type="ARBA" id="ARBA00006586"/>
    </source>
</evidence>
<dbReference type="EMBL" id="WIOL01000002">
    <property type="protein sequence ID" value="MQT17257.1"/>
    <property type="molecule type" value="Genomic_DNA"/>
</dbReference>
<keyword evidence="5" id="KW-0479">Metal-binding</keyword>
<dbReference type="Pfam" id="PF01804">
    <property type="entry name" value="Penicil_amidase"/>
    <property type="match status" value="2"/>
</dbReference>
<dbReference type="RefSeq" id="WP_152577656.1">
    <property type="nucleotide sequence ID" value="NZ_WEFI01000002.1"/>
</dbReference>
<dbReference type="InterPro" id="IPR023343">
    <property type="entry name" value="Penicillin_amidase_dom1"/>
</dbReference>
<comment type="cofactor">
    <cofactor evidence="5">
        <name>Ca(2+)</name>
        <dbReference type="ChEBI" id="CHEBI:29108"/>
    </cofactor>
    <text evidence="5">Binds 1 Ca(2+) ion per dimer.</text>
</comment>
<dbReference type="AlphaFoldDB" id="A0A7C9GP46"/>
<comment type="similarity">
    <text evidence="1">Belongs to the peptidase S45 family.</text>
</comment>
<reference evidence="8 9" key="1">
    <citation type="submission" date="2019-09" db="EMBL/GenBank/DDBJ databases">
        <title>Polymorphobacter sp. isolated from a lake in China.</title>
        <authorList>
            <person name="Liu Z."/>
        </authorList>
    </citation>
    <scope>NUCLEOTIDE SEQUENCE [LARGE SCALE GENOMIC DNA]</scope>
    <source>
        <strain evidence="8 9">D40P</strain>
    </source>
</reference>
<sequence>MIERRAFLMASVAALALPACTPTRATPARDGETDSAGGKPTARVQGARGPIEIIEDRLGVPHVRAGSLHDAYFGQGYLVARDRLFQIDLDHRRDLGRMAEVFGPGFVAADTAARLFHYRGDLDAELAIVPPDVLECAQGYVAGINARIAELAADPTQLPAEYAILGISPLRWDVRDLARIRGVDTGDADDEVRRARLQAMGMLEIDRVMAPLRPAWKFTVPAGLDVAAVQESDLGILAPSARPVPFDTIQEATPDAAARRADRFAQGSNAWTIAAARSATGRPILANDPHLGIGGFSPRHMVHLTAPGLDVIGAGSPGLPGIMQGHTDRFAFGRTNFHIDQTDLFILRTADGDPERYWHKGEWKRFEIHEDAIAVKGGPAQQVTQRYAGGRPIVSQDPARQRAVALANVGMLPGALMRFAIIAINLATDWPSLHRAFKLHVSPTNFHYADIDGNTGWQTIGFTPRRPRHDGLLPAPGDGDFDWTGLLPVAEMPHVLNPKEGWFASANQLNLPEGYPYGQKIISFEWSDPFRYNRIAEVLRAQPKHRITDSIALQHDVQSLPARALVRLIPTAVSAEAAPAAALLRGWDNGRGADSAAARLYERVMPELRSGYHAPVVPAAARALVRLIPTAVAAEAAPAAALLRGWDNGLGADSAAALLYEMVMPELLSGYHALVVPAAARALVPTVNLHDMLESLAAPGALLGAEPMAARDALIDRALVAGWKKALQHGGADPAQWRWGDLHRVEIAHPLASLPGIAAAFPRIDGGRSGGDGFTPMARGVPKRSFRVSHGASYLLVADVGAWDNSRFLLLPGQSADPRSPHYKDFYGRWLAGDMQPLWFSKQAVDANAAARTLLAPARG</sequence>
<dbReference type="PANTHER" id="PTHR34218:SF4">
    <property type="entry name" value="ACYL-HOMOSERINE LACTONE ACYLASE QUIP"/>
    <property type="match status" value="1"/>
</dbReference>
<dbReference type="Gene3D" id="3.60.20.10">
    <property type="entry name" value="Glutamine Phosphoribosylpyrophosphate, subunit 1, domain 1"/>
    <property type="match status" value="2"/>
</dbReference>
<keyword evidence="5" id="KW-0106">Calcium</keyword>
<dbReference type="Gene3D" id="1.10.439.10">
    <property type="entry name" value="Penicillin Amidohydrolase, domain 1"/>
    <property type="match status" value="1"/>
</dbReference>
<feature type="region of interest" description="Disordered" evidence="6">
    <location>
        <begin position="23"/>
        <end position="44"/>
    </location>
</feature>
<keyword evidence="2" id="KW-0378">Hydrolase</keyword>
<feature type="active site" description="Nucleophile" evidence="4">
    <location>
        <position position="268"/>
    </location>
</feature>
<proteinExistence type="inferred from homology"/>
<dbReference type="InterPro" id="IPR043146">
    <property type="entry name" value="Penicillin_amidase_N_B-knob"/>
</dbReference>
<feature type="binding site" evidence="5">
    <location>
        <position position="340"/>
    </location>
    <ligand>
        <name>Ca(2+)</name>
        <dbReference type="ChEBI" id="CHEBI:29108"/>
    </ligand>
</feature>
<dbReference type="Proteomes" id="UP000481327">
    <property type="component" value="Unassembled WGS sequence"/>
</dbReference>
<accession>A0A7C9GP46</accession>
<feature type="binding site" evidence="5">
    <location>
        <position position="343"/>
    </location>
    <ligand>
        <name>Ca(2+)</name>
        <dbReference type="ChEBI" id="CHEBI:29108"/>
    </ligand>
</feature>
<dbReference type="Gene3D" id="2.30.120.10">
    <property type="match status" value="1"/>
</dbReference>
<evidence type="ECO:0000256" key="6">
    <source>
        <dbReference type="SAM" id="MobiDB-lite"/>
    </source>
</evidence>
<dbReference type="SUPFAM" id="SSF56235">
    <property type="entry name" value="N-terminal nucleophile aminohydrolases (Ntn hydrolases)"/>
    <property type="match status" value="2"/>
</dbReference>
<keyword evidence="9" id="KW-1185">Reference proteome</keyword>
<dbReference type="GO" id="GO:0017000">
    <property type="term" value="P:antibiotic biosynthetic process"/>
    <property type="evidence" value="ECO:0007669"/>
    <property type="project" value="InterPro"/>
</dbReference>
<dbReference type="GO" id="GO:0016811">
    <property type="term" value="F:hydrolase activity, acting on carbon-nitrogen (but not peptide) bonds, in linear amides"/>
    <property type="evidence" value="ECO:0007669"/>
    <property type="project" value="InterPro"/>
</dbReference>
<gene>
    <name evidence="8" type="ORF">F3168_08265</name>
</gene>
<evidence type="ECO:0000256" key="7">
    <source>
        <dbReference type="SAM" id="SignalP"/>
    </source>
</evidence>
<name>A0A7C9GP46_9SPHN</name>
<dbReference type="InterPro" id="IPR029055">
    <property type="entry name" value="Ntn_hydrolases_N"/>
</dbReference>
<feature type="signal peptide" evidence="7">
    <location>
        <begin position="1"/>
        <end position="25"/>
    </location>
</feature>
<dbReference type="CDD" id="cd03747">
    <property type="entry name" value="Ntn_PGA_like"/>
    <property type="match status" value="1"/>
</dbReference>
<organism evidence="8 9">
    <name type="scientific">Sandarakinorhabdus fusca</name>
    <dbReference type="NCBI Taxonomy" id="1439888"/>
    <lineage>
        <taxon>Bacteria</taxon>
        <taxon>Pseudomonadati</taxon>
        <taxon>Pseudomonadota</taxon>
        <taxon>Alphaproteobacteria</taxon>
        <taxon>Sphingomonadales</taxon>
        <taxon>Sphingosinicellaceae</taxon>
        <taxon>Sandarakinorhabdus</taxon>
    </lineage>
</organism>
<evidence type="ECO:0000256" key="2">
    <source>
        <dbReference type="ARBA" id="ARBA00022801"/>
    </source>
</evidence>
<keyword evidence="3" id="KW-0865">Zymogen</keyword>
<keyword evidence="7" id="KW-0732">Signal</keyword>
<comment type="caution">
    <text evidence="8">The sequence shown here is derived from an EMBL/GenBank/DDBJ whole genome shotgun (WGS) entry which is preliminary data.</text>
</comment>
<dbReference type="PIRSF" id="PIRSF001227">
    <property type="entry name" value="Pen_acylase"/>
    <property type="match status" value="1"/>
</dbReference>
<feature type="chain" id="PRO_5029007412" evidence="7">
    <location>
        <begin position="26"/>
        <end position="860"/>
    </location>
</feature>
<dbReference type="OrthoDB" id="9760084at2"/>
<dbReference type="GO" id="GO:0046872">
    <property type="term" value="F:metal ion binding"/>
    <property type="evidence" value="ECO:0007669"/>
    <property type="project" value="UniProtKB-KW"/>
</dbReference>
<protein>
    <submittedName>
        <fullName evidence="8">Penicillin acylase family protein</fullName>
    </submittedName>
</protein>
<evidence type="ECO:0000256" key="4">
    <source>
        <dbReference type="PIRSR" id="PIRSR001227-1"/>
    </source>
</evidence>
<evidence type="ECO:0000313" key="8">
    <source>
        <dbReference type="EMBL" id="MQT17257.1"/>
    </source>
</evidence>
<dbReference type="PANTHER" id="PTHR34218">
    <property type="entry name" value="PEPTIDASE S45 PENICILLIN AMIDASE"/>
    <property type="match status" value="1"/>
</dbReference>
<evidence type="ECO:0000313" key="9">
    <source>
        <dbReference type="Proteomes" id="UP000481327"/>
    </source>
</evidence>
<dbReference type="InterPro" id="IPR014395">
    <property type="entry name" value="Pen/GL7ACA/AHL_acylase"/>
</dbReference>
<evidence type="ECO:0000256" key="3">
    <source>
        <dbReference type="ARBA" id="ARBA00023145"/>
    </source>
</evidence>
<evidence type="ECO:0000256" key="5">
    <source>
        <dbReference type="PIRSR" id="PIRSR001227-2"/>
    </source>
</evidence>
<dbReference type="InterPro" id="IPR002692">
    <property type="entry name" value="S45"/>
</dbReference>